<feature type="region of interest" description="Disordered" evidence="1">
    <location>
        <begin position="1486"/>
        <end position="1508"/>
    </location>
</feature>
<dbReference type="KEGG" id="bbig:BBBOND_0002200"/>
<feature type="compositionally biased region" description="Basic and acidic residues" evidence="1">
    <location>
        <begin position="1491"/>
        <end position="1508"/>
    </location>
</feature>
<reference evidence="3" key="1">
    <citation type="journal article" date="2014" name="Nucleic Acids Res.">
        <title>The evolutionary dynamics of variant antigen genes in Babesia reveal a history of genomic innovation underlying host-parasite interaction.</title>
        <authorList>
            <person name="Jackson A.P."/>
            <person name="Otto T.D."/>
            <person name="Darby A."/>
            <person name="Ramaprasad A."/>
            <person name="Xia D."/>
            <person name="Echaide I.E."/>
            <person name="Farber M."/>
            <person name="Gahlot S."/>
            <person name="Gamble J."/>
            <person name="Gupta D."/>
            <person name="Gupta Y."/>
            <person name="Jackson L."/>
            <person name="Malandrin L."/>
            <person name="Malas T.B."/>
            <person name="Moussa E."/>
            <person name="Nair M."/>
            <person name="Reid AJ."/>
            <person name="Sanders M."/>
            <person name="Sharma J."/>
            <person name="Tracey A."/>
            <person name="Quail M.A."/>
            <person name="Weir W."/>
            <person name="Wastling J.M."/>
            <person name="Hall N."/>
            <person name="Willadsen P."/>
            <person name="Lingelbach K."/>
            <person name="Shiels B."/>
            <person name="Tait A."/>
            <person name="Berriman M."/>
            <person name="Allred D.R."/>
            <person name="Pain A."/>
        </authorList>
    </citation>
    <scope>NUCLEOTIDE SEQUENCE</scope>
    <source>
        <strain evidence="3">Bond</strain>
    </source>
</reference>
<reference evidence="3" key="2">
    <citation type="submission" date="2014-06" db="EMBL/GenBank/DDBJ databases">
        <authorList>
            <person name="Aslett M."/>
            <person name="De Silva Nishadi"/>
        </authorList>
    </citation>
    <scope>NUCLEOTIDE SEQUENCE</scope>
    <source>
        <strain evidence="3">Bond</strain>
    </source>
</reference>
<proteinExistence type="predicted"/>
<dbReference type="OrthoDB" id="366456at2759"/>
<dbReference type="RefSeq" id="XP_012770514.1">
    <property type="nucleotide sequence ID" value="XM_012915060.1"/>
</dbReference>
<organism evidence="3">
    <name type="scientific">Babesia bigemina</name>
    <dbReference type="NCBI Taxonomy" id="5866"/>
    <lineage>
        <taxon>Eukaryota</taxon>
        <taxon>Sar</taxon>
        <taxon>Alveolata</taxon>
        <taxon>Apicomplexa</taxon>
        <taxon>Aconoidasida</taxon>
        <taxon>Piroplasmida</taxon>
        <taxon>Babesiidae</taxon>
        <taxon>Babesia</taxon>
    </lineage>
</organism>
<gene>
    <name evidence="3" type="ORF">BBBOND_0002200</name>
</gene>
<keyword evidence="2" id="KW-1133">Transmembrane helix</keyword>
<evidence type="ECO:0000313" key="3">
    <source>
        <dbReference type="EMBL" id="CDR71568.1"/>
    </source>
</evidence>
<keyword evidence="2" id="KW-0472">Membrane</keyword>
<protein>
    <recommendedName>
        <fullName evidence="4">C3H1-type domain-containing protein</fullName>
    </recommendedName>
</protein>
<keyword evidence="2" id="KW-0812">Transmembrane</keyword>
<evidence type="ECO:0008006" key="4">
    <source>
        <dbReference type="Google" id="ProtNLM"/>
    </source>
</evidence>
<feature type="transmembrane region" description="Helical" evidence="2">
    <location>
        <begin position="1676"/>
        <end position="1697"/>
    </location>
</feature>
<dbReference type="EMBL" id="LK055021">
    <property type="protein sequence ID" value="CDR71568.1"/>
    <property type="molecule type" value="Genomic_DNA"/>
</dbReference>
<dbReference type="VEuPathDB" id="PiroplasmaDB:BBBOND_0002200"/>
<dbReference type="GeneID" id="24561792"/>
<evidence type="ECO:0000256" key="2">
    <source>
        <dbReference type="SAM" id="Phobius"/>
    </source>
</evidence>
<name>A0A061BSS4_BABBI</name>
<sequence length="1738" mass="194972">MGFLSGVLGAVKDDDAVKTYDVHQYISKLPSTIQGKMHRSSGEYIGAINAVSGALSAWDLDVTGRTKHVKTAFNNIKDVAFIAFHESLVSLFNCSASDVADKLQVCFDKAEEIRKAFKLAKQAYTNLDEDLKHKSKGNVTNVKVQVEKFVEAATNKELRVVMDVTKWQLDELQINVSDNVRSTIEAMEIMLQNKFRDEIQNPIIDVKERLNNVNGQLDDWILMAQEVVKAAERKCVEILKILTGDGQGDREAVIKAVEKLHTKANELFKAANNTKKQIVDWSQSALDAVVTTNLALRTDLTQVKARVSEGIRDYFMAYVKNVQTQVGLIKGNHNDKTGMEGIRMKIVDKWASRFKDKLQFEETVIAWIFDILEDNELVVEHLTEYVSGNSVLNGKYYDDESDNYKLLKEDIAKEIVANLNADSDIILEVSQAVTEQIRATNTIQEHIDAVIKGIDSFARLLNIEIGKKKLTKHSGTLVEHLAAKIAAKVVNSPSSYSHKEGDLQAAVRKTLNVLSSTANQAAEELSSFAGIEEEEIKIGKNVDSALSVVTSLATGFIEALKNGNEATPPTYDLSTPGQVDLKDNIPLTIEKILDNRIGKGRDKGAVNINIESKTFTSYDGYIRQRKLSNEKPKLTGNKGEDEGNLPQSIGEIREKVQDALSIIDSSGRNGNIYEETFNKLCEEVNSQFRTLCNKVKDMVECDCTPSTTEDKVPSDRGVQKLLDDLKKMIHDEGEETIYSLPKRLREIHKTLKTTIIGYPVSGDLSGAPTTLEQIIYAADKLDGLIVSQANEAMSTIISNVKTQVTERTEHIQKEAKRGYLTRIRKLFNEIEGKVGIEIRKLNDIITSDLKNGVKGFMNCINGNKNLLETLKNEIYLPSMSFNLNKFLTTLMHYIKTQVSGDSALKSDVRSISLLSHTLLDDLYSSKQFDDTFSQNLENLITKVTTFAPKQFQNTHHPELGDILKHGMTGFITELQKQYISRYSMETFKEVLTTTKDKKDTLTDYGRKCAKVCLSIVPIVTDSLNELKEKLDNEDGKWKQYKIYNSGESHHSLHRLFFTEHGYDTGLPVGSKHGELNHHSDCIGSRILDHLTTGNKSLINVKSARIAGVGLSLDGDDAPTVEHVVEQGVIFDLFSYLGQYYKVGHLIHIDKPRTPCNVYEMLVWLSGLPHNRICDKLEDAIKTYCVKPENKKDKEFSDILPIYLKLDNTSPTTAYYLHDIVQNVCTNAPTLLTTILGTGDENTTYTCDYSNNALKLRYPASGEDCLHTFLDILRRVWYVLRYLEGQCGHPSSIYGWRDCQYGKAVDHSNWQCEDHPRKQPKCQANCQPKCQAACQPNTQANCQPASPLMSYFNDCLPGHLPHRLESIGCKSECKTCSPKSKGQPCLTPLGFRAFSGSTKTGKVLCRILDQFLNSDDVSCLFALAQSPPATLAEHFCFTLSLVKGWYPGTTSSYNNGFQSVFVESIDKQSISLYKETSTLTDALRDAYGSSHSSHEDKKHNEKPAKNKAEEIRRGDLSSLSMAVDCPGQHCGPYLSPLCSDTYRQLLRKNSDTYLSWSVYLPWTFWELLNSLYNSLCAISCQDWGCKTCMQGDACRRGKHGDSRAACKCPSLVACRGVSPTLYSYGFRFGVPWLLGDKETKKTCFDIQKQLQNVLQSQYFEALFKECDEFIFTIRAPFIWLNVALWLLSLLYLLHIMVIRLDLLHIKSHLHSPSSHRIAAQSLLAAGRVNKLNRVFYLQP</sequence>
<evidence type="ECO:0000256" key="1">
    <source>
        <dbReference type="SAM" id="MobiDB-lite"/>
    </source>
</evidence>
<accession>A0A061BSS4</accession>